<dbReference type="Proteomes" id="UP000006465">
    <property type="component" value="Chromosome"/>
</dbReference>
<dbReference type="SUPFAM" id="SSF52540">
    <property type="entry name" value="P-loop containing nucleoside triphosphate hydrolases"/>
    <property type="match status" value="1"/>
</dbReference>
<dbReference type="InterPro" id="IPR027417">
    <property type="entry name" value="P-loop_NTPase"/>
</dbReference>
<dbReference type="PANTHER" id="PTHR30486:SF6">
    <property type="entry name" value="TYPE IV PILUS RETRACTATION ATPASE PILT"/>
    <property type="match status" value="1"/>
</dbReference>
<name>A0AAU8Q971_CORPS</name>
<evidence type="ECO:0000313" key="4">
    <source>
        <dbReference type="Proteomes" id="UP000006465"/>
    </source>
</evidence>
<dbReference type="GO" id="GO:0016887">
    <property type="term" value="F:ATP hydrolysis activity"/>
    <property type="evidence" value="ECO:0007669"/>
    <property type="project" value="InterPro"/>
</dbReference>
<organism evidence="3 4">
    <name type="scientific">Corynebacterium pseudotuberculosis 258</name>
    <dbReference type="NCBI Taxonomy" id="1168865"/>
    <lineage>
        <taxon>Bacteria</taxon>
        <taxon>Bacillati</taxon>
        <taxon>Actinomycetota</taxon>
        <taxon>Actinomycetes</taxon>
        <taxon>Mycobacteriales</taxon>
        <taxon>Corynebacteriaceae</taxon>
        <taxon>Corynebacterium</taxon>
    </lineage>
</organism>
<dbReference type="Gene3D" id="3.40.50.300">
    <property type="entry name" value="P-loop containing nucleotide triphosphate hydrolases"/>
    <property type="match status" value="1"/>
</dbReference>
<gene>
    <name evidence="3" type="ORF">CP258_01180</name>
</gene>
<dbReference type="EMBL" id="CP003540">
    <property type="protein sequence ID" value="AFK15869.1"/>
    <property type="molecule type" value="Genomic_DNA"/>
</dbReference>
<comment type="similarity">
    <text evidence="1">Belongs to the GSP E family.</text>
</comment>
<protein>
    <submittedName>
        <fullName evidence="3">TadA family conjugal transfer-associated ATPase</fullName>
    </submittedName>
</protein>
<dbReference type="InterPro" id="IPR001482">
    <property type="entry name" value="T2SS/T4SS_dom"/>
</dbReference>
<proteinExistence type="inferred from homology"/>
<sequence>MMNHQDVVARVQRRIAEDPELADSASLASLVRQEAHGVISDVDMISLLRQLRYDSVGIGQLERLLVIPGVTDIVVNGTTGVWFDRGQGLERADVAFASDDEVRRLATRFLVASGSRLDHSHCFGDGRITRDDATSIRVHAVLSPPSESGTCLSLRVLRQATTTIKQLTATGTFSPEVAGGLQEMIALRKPFLVVGGTGSGKTTLLSALLTQVDPGERIVCIEDTAELRPAHPHVVSLVSRTKNTEGSGEITMTTLLRQALRMRPDRIVLGEIRGPEVVDLLAALNTGHEGCAGTLHANSLQEVPARIEALAALGGLDRQALHSQLAAASPVVLAMKRTRQGRRLQQIGVLRVYPLEVHLVWDDTMQGAPSWNLS</sequence>
<evidence type="ECO:0000313" key="3">
    <source>
        <dbReference type="EMBL" id="AFK15869.1"/>
    </source>
</evidence>
<evidence type="ECO:0000256" key="1">
    <source>
        <dbReference type="ARBA" id="ARBA00006611"/>
    </source>
</evidence>
<dbReference type="PANTHER" id="PTHR30486">
    <property type="entry name" value="TWITCHING MOTILITY PROTEIN PILT"/>
    <property type="match status" value="1"/>
</dbReference>
<feature type="domain" description="Bacterial type II secretion system protein E" evidence="2">
    <location>
        <begin position="59"/>
        <end position="334"/>
    </location>
</feature>
<dbReference type="InterPro" id="IPR050921">
    <property type="entry name" value="T4SS_GSP_E_ATPase"/>
</dbReference>
<dbReference type="AlphaFoldDB" id="A0AAU8Q971"/>
<reference evidence="3 4" key="1">
    <citation type="journal article" date="2013" name="J. Biotechnol.">
        <title>Genome sequence of Corynebacterium pseudotuberculosis biovar equi strain 258 and prediction of antigenic targets to improve biotechnological vaccine production.</title>
        <authorList>
            <person name="Soares S.C."/>
            <person name="Trost E."/>
            <person name="Ramos R.T."/>
            <person name="Carneiro A.R."/>
            <person name="Santos A.R."/>
            <person name="Pinto A.C."/>
            <person name="Barbosa E."/>
            <person name="Aburjaile F."/>
            <person name="Ali A."/>
            <person name="Diniz C.A."/>
            <person name="Hassan S.S."/>
            <person name="Fiaux K."/>
            <person name="Guimaraes L.C."/>
            <person name="Bakhtiar S.M."/>
            <person name="Pereira U."/>
            <person name="Almeida S.S."/>
            <person name="Abreu V.A."/>
            <person name="Rocha F.S."/>
            <person name="Dorella F.A."/>
            <person name="Miyoshi A."/>
            <person name="Silva A."/>
            <person name="Azevedo V."/>
            <person name="Tauch A."/>
        </authorList>
    </citation>
    <scope>NUCLEOTIDE SEQUENCE [LARGE SCALE GENOMIC DNA]</scope>
    <source>
        <strain evidence="3 4">258</strain>
    </source>
</reference>
<dbReference type="RefSeq" id="WP_014366389.1">
    <property type="nucleotide sequence ID" value="NC_017945.3"/>
</dbReference>
<accession>A0AAU8Q971</accession>
<dbReference type="InterPro" id="IPR022399">
    <property type="entry name" value="TadA-like_ATPase"/>
</dbReference>
<dbReference type="KEGG" id="coe:CP258_01180"/>
<dbReference type="CDD" id="cd01130">
    <property type="entry name" value="VirB11-like_ATPase"/>
    <property type="match status" value="1"/>
</dbReference>
<evidence type="ECO:0000259" key="2">
    <source>
        <dbReference type="Pfam" id="PF00437"/>
    </source>
</evidence>
<dbReference type="Pfam" id="PF00437">
    <property type="entry name" value="T2SSE"/>
    <property type="match status" value="1"/>
</dbReference>
<dbReference type="NCBIfam" id="TIGR03819">
    <property type="entry name" value="heli_sec_ATPase"/>
    <property type="match status" value="1"/>
</dbReference>
<dbReference type="Gene3D" id="3.30.450.380">
    <property type="match status" value="1"/>
</dbReference>